<organism evidence="1 2">
    <name type="scientific">Caerostris darwini</name>
    <dbReference type="NCBI Taxonomy" id="1538125"/>
    <lineage>
        <taxon>Eukaryota</taxon>
        <taxon>Metazoa</taxon>
        <taxon>Ecdysozoa</taxon>
        <taxon>Arthropoda</taxon>
        <taxon>Chelicerata</taxon>
        <taxon>Arachnida</taxon>
        <taxon>Araneae</taxon>
        <taxon>Araneomorphae</taxon>
        <taxon>Entelegynae</taxon>
        <taxon>Araneoidea</taxon>
        <taxon>Araneidae</taxon>
        <taxon>Caerostris</taxon>
    </lineage>
</organism>
<protein>
    <submittedName>
        <fullName evidence="1">Uncharacterized protein</fullName>
    </submittedName>
</protein>
<sequence length="100" mass="11692">MSIPWPPFLACDVWGVEKDECTRISSSRGPSEDDSGHDYTTWPIIRWNNWTSFSYHPLWFLLNSPLFCLSGLNRFLLDCSRSFFTCHLLDTHINILLSCY</sequence>
<dbReference type="AlphaFoldDB" id="A0AAV4WW98"/>
<comment type="caution">
    <text evidence="1">The sequence shown here is derived from an EMBL/GenBank/DDBJ whole genome shotgun (WGS) entry which is preliminary data.</text>
</comment>
<dbReference type="EMBL" id="BPLQ01015243">
    <property type="protein sequence ID" value="GIY86762.1"/>
    <property type="molecule type" value="Genomic_DNA"/>
</dbReference>
<evidence type="ECO:0000313" key="2">
    <source>
        <dbReference type="Proteomes" id="UP001054837"/>
    </source>
</evidence>
<accession>A0AAV4WW98</accession>
<gene>
    <name evidence="1" type="ORF">CDAR_303511</name>
</gene>
<dbReference type="Proteomes" id="UP001054837">
    <property type="component" value="Unassembled WGS sequence"/>
</dbReference>
<name>A0AAV4WW98_9ARAC</name>
<proteinExistence type="predicted"/>
<keyword evidence="2" id="KW-1185">Reference proteome</keyword>
<evidence type="ECO:0000313" key="1">
    <source>
        <dbReference type="EMBL" id="GIY86762.1"/>
    </source>
</evidence>
<reference evidence="1 2" key="1">
    <citation type="submission" date="2021-06" db="EMBL/GenBank/DDBJ databases">
        <title>Caerostris darwini draft genome.</title>
        <authorList>
            <person name="Kono N."/>
            <person name="Arakawa K."/>
        </authorList>
    </citation>
    <scope>NUCLEOTIDE SEQUENCE [LARGE SCALE GENOMIC DNA]</scope>
</reference>